<dbReference type="RefSeq" id="WP_408074180.1">
    <property type="nucleotide sequence ID" value="NZ_JBELQB010000004.1"/>
</dbReference>
<accession>A0ABW8YBF3</accession>
<feature type="transmembrane region" description="Helical" evidence="1">
    <location>
        <begin position="12"/>
        <end position="31"/>
    </location>
</feature>
<keyword evidence="1" id="KW-0812">Transmembrane</keyword>
<proteinExistence type="predicted"/>
<gene>
    <name evidence="2" type="ORF">ABS768_06695</name>
</gene>
<dbReference type="InterPro" id="IPR007352">
    <property type="entry name" value="DUF420"/>
</dbReference>
<evidence type="ECO:0000313" key="3">
    <source>
        <dbReference type="Proteomes" id="UP001629059"/>
    </source>
</evidence>
<name>A0ABW8YBF3_9FLAO</name>
<dbReference type="PANTHER" id="PTHR37692">
    <property type="entry name" value="HYPOTHETICAL MEMBRANE SPANNING PROTEIN"/>
    <property type="match status" value="1"/>
</dbReference>
<protein>
    <submittedName>
        <fullName evidence="2">DUF420 domain-containing protein</fullName>
    </submittedName>
</protein>
<feature type="transmembrane region" description="Helical" evidence="1">
    <location>
        <begin position="51"/>
        <end position="69"/>
    </location>
</feature>
<comment type="caution">
    <text evidence="2">The sequence shown here is derived from an EMBL/GenBank/DDBJ whole genome shotgun (WGS) entry which is preliminary data.</text>
</comment>
<feature type="transmembrane region" description="Helical" evidence="1">
    <location>
        <begin position="175"/>
        <end position="194"/>
    </location>
</feature>
<dbReference type="Pfam" id="PF04238">
    <property type="entry name" value="DUF420"/>
    <property type="match status" value="1"/>
</dbReference>
<evidence type="ECO:0000256" key="1">
    <source>
        <dbReference type="SAM" id="Phobius"/>
    </source>
</evidence>
<dbReference type="Proteomes" id="UP001629059">
    <property type="component" value="Unassembled WGS sequence"/>
</dbReference>
<keyword evidence="3" id="KW-1185">Reference proteome</keyword>
<sequence>MDTAAQSVEKKYRVWIILLSIVIPLAVAVLFSVKLKDFGFDVEPLYFLPPIYAGINGLTAVVLVVAVMAIRRGKQKLHENLMKFAITLSCLFLVMYVAYHMTADSTIFGDFNHNGVLELSEQNEVGFSRYIYLFILLFHIALSVIIIPLVLLTYVRALSKSFIRHRKLARITYPLWLYVAVTGVVVYLMISPYYNY</sequence>
<keyword evidence="1" id="KW-0472">Membrane</keyword>
<keyword evidence="1" id="KW-1133">Transmembrane helix</keyword>
<dbReference type="PANTHER" id="PTHR37692:SF1">
    <property type="entry name" value="DUF420 DOMAIN-CONTAINING PROTEIN"/>
    <property type="match status" value="1"/>
</dbReference>
<dbReference type="EMBL" id="JBELQB010000004">
    <property type="protein sequence ID" value="MFL9837177.1"/>
    <property type="molecule type" value="Genomic_DNA"/>
</dbReference>
<evidence type="ECO:0000313" key="2">
    <source>
        <dbReference type="EMBL" id="MFL9837177.1"/>
    </source>
</evidence>
<feature type="transmembrane region" description="Helical" evidence="1">
    <location>
        <begin position="81"/>
        <end position="99"/>
    </location>
</feature>
<reference evidence="2 3" key="1">
    <citation type="submission" date="2024-06" db="EMBL/GenBank/DDBJ databases">
        <authorList>
            <person name="Kaempfer P."/>
            <person name="Viver T."/>
        </authorList>
    </citation>
    <scope>NUCLEOTIDE SEQUENCE [LARGE SCALE GENOMIC DNA]</scope>
    <source>
        <strain evidence="2 3">ST-75</strain>
    </source>
</reference>
<feature type="transmembrane region" description="Helical" evidence="1">
    <location>
        <begin position="130"/>
        <end position="155"/>
    </location>
</feature>
<organism evidence="2 3">
    <name type="scientific">Flavobacterium rhizophilum</name>
    <dbReference type="NCBI Taxonomy" id="3163296"/>
    <lineage>
        <taxon>Bacteria</taxon>
        <taxon>Pseudomonadati</taxon>
        <taxon>Bacteroidota</taxon>
        <taxon>Flavobacteriia</taxon>
        <taxon>Flavobacteriales</taxon>
        <taxon>Flavobacteriaceae</taxon>
        <taxon>Flavobacterium</taxon>
    </lineage>
</organism>